<gene>
    <name evidence="2" type="ORF">OO017_12545</name>
</gene>
<proteinExistence type="predicted"/>
<evidence type="ECO:0000313" key="3">
    <source>
        <dbReference type="Proteomes" id="UP001207228"/>
    </source>
</evidence>
<dbReference type="PANTHER" id="PTHR33495">
    <property type="entry name" value="ANTI-SIGMA FACTOR ANTAGONIST TM_1081-RELATED-RELATED"/>
    <property type="match status" value="1"/>
</dbReference>
<evidence type="ECO:0000313" key="2">
    <source>
        <dbReference type="EMBL" id="MCX2740780.1"/>
    </source>
</evidence>
<organism evidence="2 3">
    <name type="scientific">Pontibacter anaerobius</name>
    <dbReference type="NCBI Taxonomy" id="2993940"/>
    <lineage>
        <taxon>Bacteria</taxon>
        <taxon>Pseudomonadati</taxon>
        <taxon>Bacteroidota</taxon>
        <taxon>Cytophagia</taxon>
        <taxon>Cytophagales</taxon>
        <taxon>Hymenobacteraceae</taxon>
        <taxon>Pontibacter</taxon>
    </lineage>
</organism>
<dbReference type="EMBL" id="JAPFQO010000008">
    <property type="protein sequence ID" value="MCX2740780.1"/>
    <property type="molecule type" value="Genomic_DNA"/>
</dbReference>
<dbReference type="RefSeq" id="WP_266052846.1">
    <property type="nucleotide sequence ID" value="NZ_JAPFQO010000008.1"/>
</dbReference>
<dbReference type="InterPro" id="IPR002645">
    <property type="entry name" value="STAS_dom"/>
</dbReference>
<dbReference type="SUPFAM" id="SSF52091">
    <property type="entry name" value="SpoIIaa-like"/>
    <property type="match status" value="1"/>
</dbReference>
<dbReference type="Proteomes" id="UP001207228">
    <property type="component" value="Unassembled WGS sequence"/>
</dbReference>
<protein>
    <submittedName>
        <fullName evidence="2">STAS domain-containing protein</fullName>
    </submittedName>
</protein>
<dbReference type="PROSITE" id="PS50801">
    <property type="entry name" value="STAS"/>
    <property type="match status" value="1"/>
</dbReference>
<dbReference type="InterPro" id="IPR036513">
    <property type="entry name" value="STAS_dom_sf"/>
</dbReference>
<name>A0ABT3RG85_9BACT</name>
<reference evidence="2 3" key="1">
    <citation type="submission" date="2022-11" db="EMBL/GenBank/DDBJ databases">
        <title>The characterization of three novel Bacteroidetes species and genomic analysis of their roles in tidal elemental geochemical cycles.</title>
        <authorList>
            <person name="Ma K.-J."/>
        </authorList>
    </citation>
    <scope>NUCLEOTIDE SEQUENCE [LARGE SCALE GENOMIC DNA]</scope>
    <source>
        <strain evidence="2 3">M82</strain>
    </source>
</reference>
<dbReference type="Gene3D" id="3.30.750.24">
    <property type="entry name" value="STAS domain"/>
    <property type="match status" value="1"/>
</dbReference>
<comment type="caution">
    <text evidence="2">The sequence shown here is derived from an EMBL/GenBank/DDBJ whole genome shotgun (WGS) entry which is preliminary data.</text>
</comment>
<sequence length="108" mass="11849">MGDVAVISLNGECSHVVVQELGKRCQEEIQRKARHILLDCKHITVLNSSLLSCLLSRTSEAEKAGINLVLYQVSAAHANQINVAGLNSLLHIKKNFQDAYLHCKNISA</sequence>
<dbReference type="Pfam" id="PF01740">
    <property type="entry name" value="STAS"/>
    <property type="match status" value="1"/>
</dbReference>
<evidence type="ECO:0000259" key="1">
    <source>
        <dbReference type="PROSITE" id="PS50801"/>
    </source>
</evidence>
<accession>A0ABT3RG85</accession>
<keyword evidence="3" id="KW-1185">Reference proteome</keyword>
<feature type="domain" description="STAS" evidence="1">
    <location>
        <begin position="1"/>
        <end position="103"/>
    </location>
</feature>